<dbReference type="RefSeq" id="WP_309490023.1">
    <property type="nucleotide sequence ID" value="NZ_JAENIG010000006.1"/>
</dbReference>
<evidence type="ECO:0000259" key="1">
    <source>
        <dbReference type="SMART" id="SM00881"/>
    </source>
</evidence>
<organism evidence="2 3">
    <name type="scientific">Oceaniferula flava</name>
    <dbReference type="NCBI Taxonomy" id="2800421"/>
    <lineage>
        <taxon>Bacteria</taxon>
        <taxon>Pseudomonadati</taxon>
        <taxon>Verrucomicrobiota</taxon>
        <taxon>Verrucomicrobiia</taxon>
        <taxon>Verrucomicrobiales</taxon>
        <taxon>Verrucomicrobiaceae</taxon>
        <taxon>Oceaniferula</taxon>
    </lineage>
</organism>
<sequence>MKTSTLIIGASAKPDRYANKAQRALSEGGRSVIPYNPRGGEIDGLQVVTDLADIEQVIDTITLYVRPSILEPLVPDLIALKPRRVIFNPGTEDAASELAFSAVGVEVVRGCTLVMLGTGQYG</sequence>
<evidence type="ECO:0000313" key="2">
    <source>
        <dbReference type="EMBL" id="MBK1855410.1"/>
    </source>
</evidence>
<proteinExistence type="predicted"/>
<dbReference type="Gene3D" id="3.40.50.720">
    <property type="entry name" value="NAD(P)-binding Rossmann-like Domain"/>
    <property type="match status" value="1"/>
</dbReference>
<gene>
    <name evidence="2" type="ORF">JIN83_10600</name>
</gene>
<reference evidence="2" key="1">
    <citation type="submission" date="2021-01" db="EMBL/GenBank/DDBJ databases">
        <title>Modified the classification status of verrucomicrobia.</title>
        <authorList>
            <person name="Feng X."/>
        </authorList>
    </citation>
    <scope>NUCLEOTIDE SEQUENCE</scope>
    <source>
        <strain evidence="2">5K15</strain>
    </source>
</reference>
<dbReference type="InterPro" id="IPR036291">
    <property type="entry name" value="NAD(P)-bd_dom_sf"/>
</dbReference>
<dbReference type="PANTHER" id="PTHR33303:SF2">
    <property type="entry name" value="COA-BINDING DOMAIN-CONTAINING PROTEIN"/>
    <property type="match status" value="1"/>
</dbReference>
<dbReference type="InterPro" id="IPR003781">
    <property type="entry name" value="CoA-bd"/>
</dbReference>
<dbReference type="SMART" id="SM00881">
    <property type="entry name" value="CoA_binding"/>
    <property type="match status" value="1"/>
</dbReference>
<dbReference type="Pfam" id="PF13380">
    <property type="entry name" value="CoA_binding_2"/>
    <property type="match status" value="1"/>
</dbReference>
<protein>
    <submittedName>
        <fullName evidence="2">CoA-binding protein</fullName>
    </submittedName>
</protein>
<dbReference type="SUPFAM" id="SSF51735">
    <property type="entry name" value="NAD(P)-binding Rossmann-fold domains"/>
    <property type="match status" value="1"/>
</dbReference>
<keyword evidence="3" id="KW-1185">Reference proteome</keyword>
<dbReference type="EMBL" id="JAENIG010000006">
    <property type="protein sequence ID" value="MBK1855410.1"/>
    <property type="molecule type" value="Genomic_DNA"/>
</dbReference>
<dbReference type="AlphaFoldDB" id="A0AAE2SC10"/>
<evidence type="ECO:0000313" key="3">
    <source>
        <dbReference type="Proteomes" id="UP000634206"/>
    </source>
</evidence>
<dbReference type="Proteomes" id="UP000634206">
    <property type="component" value="Unassembled WGS sequence"/>
</dbReference>
<accession>A0AAE2SC10</accession>
<feature type="domain" description="CoA-binding" evidence="1">
    <location>
        <begin position="1"/>
        <end position="91"/>
    </location>
</feature>
<name>A0AAE2SC10_9BACT</name>
<dbReference type="PANTHER" id="PTHR33303">
    <property type="entry name" value="CYTOPLASMIC PROTEIN-RELATED"/>
    <property type="match status" value="1"/>
</dbReference>
<comment type="caution">
    <text evidence="2">The sequence shown here is derived from an EMBL/GenBank/DDBJ whole genome shotgun (WGS) entry which is preliminary data.</text>
</comment>